<sequence length="153" mass="17218">MRGSEVTHRVGEDGMGEGGMAGCGFSAFSLDSKDPTQPYRLNHPFTQQPQNRPLVSSSIRTFFQKQSLIHSNLDFLAAEFWVVGGTTWLLDILRFTYKFPHGFQNAFSILILSALLLIKFVELSQVESISLWQIELLFLCPFVCSLNSNSQSH</sequence>
<evidence type="ECO:0000313" key="1">
    <source>
        <dbReference type="EMBL" id="RXI02190.1"/>
    </source>
</evidence>
<comment type="caution">
    <text evidence="1">The sequence shown here is derived from an EMBL/GenBank/DDBJ whole genome shotgun (WGS) entry which is preliminary data.</text>
</comment>
<dbReference type="Proteomes" id="UP000290289">
    <property type="component" value="Chromosome 4"/>
</dbReference>
<organism evidence="1 2">
    <name type="scientific">Malus domestica</name>
    <name type="common">Apple</name>
    <name type="synonym">Pyrus malus</name>
    <dbReference type="NCBI Taxonomy" id="3750"/>
    <lineage>
        <taxon>Eukaryota</taxon>
        <taxon>Viridiplantae</taxon>
        <taxon>Streptophyta</taxon>
        <taxon>Embryophyta</taxon>
        <taxon>Tracheophyta</taxon>
        <taxon>Spermatophyta</taxon>
        <taxon>Magnoliopsida</taxon>
        <taxon>eudicotyledons</taxon>
        <taxon>Gunneridae</taxon>
        <taxon>Pentapetalae</taxon>
        <taxon>rosids</taxon>
        <taxon>fabids</taxon>
        <taxon>Rosales</taxon>
        <taxon>Rosaceae</taxon>
        <taxon>Amygdaloideae</taxon>
        <taxon>Maleae</taxon>
        <taxon>Malus</taxon>
    </lineage>
</organism>
<reference evidence="1 2" key="1">
    <citation type="submission" date="2018-10" db="EMBL/GenBank/DDBJ databases">
        <title>A high-quality apple genome assembly.</title>
        <authorList>
            <person name="Hu J."/>
        </authorList>
    </citation>
    <scope>NUCLEOTIDE SEQUENCE [LARGE SCALE GENOMIC DNA]</scope>
    <source>
        <strain evidence="2">cv. HFTH1</strain>
        <tissue evidence="1">Young leaf</tissue>
    </source>
</reference>
<accession>A0A498K1Z4</accession>
<dbReference type="AlphaFoldDB" id="A0A498K1Z4"/>
<evidence type="ECO:0000313" key="2">
    <source>
        <dbReference type="Proteomes" id="UP000290289"/>
    </source>
</evidence>
<proteinExistence type="predicted"/>
<keyword evidence="2" id="KW-1185">Reference proteome</keyword>
<gene>
    <name evidence="1" type="ORF">DVH24_026720</name>
</gene>
<protein>
    <submittedName>
        <fullName evidence="1">Uncharacterized protein</fullName>
    </submittedName>
</protein>
<name>A0A498K1Z4_MALDO</name>
<dbReference type="EMBL" id="RDQH01000330">
    <property type="protein sequence ID" value="RXI02190.1"/>
    <property type="molecule type" value="Genomic_DNA"/>
</dbReference>